<dbReference type="InterPro" id="IPR015943">
    <property type="entry name" value="WD40/YVTN_repeat-like_dom_sf"/>
</dbReference>
<evidence type="ECO:0000256" key="1">
    <source>
        <dbReference type="PROSITE-ProRule" id="PRU00221"/>
    </source>
</evidence>
<evidence type="ECO:0000256" key="2">
    <source>
        <dbReference type="SAM" id="MobiDB-lite"/>
    </source>
</evidence>
<keyword evidence="1" id="KW-0853">WD repeat</keyword>
<dbReference type="SUPFAM" id="SSF69322">
    <property type="entry name" value="Tricorn protease domain 2"/>
    <property type="match status" value="1"/>
</dbReference>
<reference evidence="4" key="1">
    <citation type="submission" date="2017-09" db="EMBL/GenBank/DDBJ databases">
        <title>Metaegenomics of thermophilic ammonia-oxidizing enrichment culture.</title>
        <authorList>
            <person name="Kato S."/>
            <person name="Suzuki K."/>
        </authorList>
    </citation>
    <scope>NUCLEOTIDE SEQUENCE [LARGE SCALE GENOMIC DNA]</scope>
</reference>
<comment type="caution">
    <text evidence="3">The sequence shown here is derived from an EMBL/GenBank/DDBJ whole genome shotgun (WGS) entry which is preliminary data.</text>
</comment>
<feature type="repeat" description="WD" evidence="1">
    <location>
        <begin position="138"/>
        <end position="172"/>
    </location>
</feature>
<dbReference type="InterPro" id="IPR001680">
    <property type="entry name" value="WD40_rpt"/>
</dbReference>
<evidence type="ECO:0000313" key="3">
    <source>
        <dbReference type="EMBL" id="GBD08103.1"/>
    </source>
</evidence>
<protein>
    <submittedName>
        <fullName evidence="3">Uncharacterized protein</fullName>
    </submittedName>
</protein>
<gene>
    <name evidence="3" type="ORF">HRbin22_00335</name>
</gene>
<feature type="region of interest" description="Disordered" evidence="2">
    <location>
        <begin position="42"/>
        <end position="86"/>
    </location>
</feature>
<dbReference type="PANTHER" id="PTHR19879">
    <property type="entry name" value="TRANSCRIPTION INITIATION FACTOR TFIID"/>
    <property type="match status" value="1"/>
</dbReference>
<evidence type="ECO:0000313" key="4">
    <source>
        <dbReference type="Proteomes" id="UP000236642"/>
    </source>
</evidence>
<accession>A0A2H5Y3S7</accession>
<organism evidence="3 4">
    <name type="scientific">Candidatus Thermoflexus japonica</name>
    <dbReference type="NCBI Taxonomy" id="2035417"/>
    <lineage>
        <taxon>Bacteria</taxon>
        <taxon>Bacillati</taxon>
        <taxon>Chloroflexota</taxon>
        <taxon>Thermoflexia</taxon>
        <taxon>Thermoflexales</taxon>
        <taxon>Thermoflexaceae</taxon>
        <taxon>Thermoflexus</taxon>
    </lineage>
</organism>
<proteinExistence type="predicted"/>
<dbReference type="Gene3D" id="2.130.10.10">
    <property type="entry name" value="YVTN repeat-like/Quinoprotein amine dehydrogenase"/>
    <property type="match status" value="2"/>
</dbReference>
<dbReference type="PANTHER" id="PTHR19879:SF9">
    <property type="entry name" value="TRANSCRIPTION INITIATION FACTOR TFIID SUBUNIT 5"/>
    <property type="match status" value="1"/>
</dbReference>
<dbReference type="EMBL" id="BEHY01000004">
    <property type="protein sequence ID" value="GBD08103.1"/>
    <property type="molecule type" value="Genomic_DNA"/>
</dbReference>
<sequence length="415" mass="44985">MRARTLLIGGLALAFGVMCACLALAGGLLAYRSLPSLLRPSPTLPAPTAGPRPSLTPGRTPTAISIQPPPPTPGAAPTSPPSASGGLRLRHDIRVEGIIAIAVALDGRLTLFAADGQTGLLDPRTGEIAEGPTAPEGIEELVFAPDGRFFALRSRSGEVRVWDVEGQRTLLVLSPEEEVRRIAFSPRSTLLLVGGESTLSGYYVETGRRAVSFNLYGPANSFVMTPDERLIFQMTRESPDLAVWDTHTGEWWGSISFDPLTAIALSPDGRLLAAAENEMQPFEDQGYEVPFPTRVALWRIAIDAEQQKVRLDLQVELELQPEMEGDFGNLPLSLKALQFTPDGQWIVGLADWVGEGNPKGRLYVWETASGRMIGRAVLPPRPWQMALLEEGRVVAVLLASGPWGDRLQLYELPSR</sequence>
<feature type="compositionally biased region" description="Pro residues" evidence="2">
    <location>
        <begin position="67"/>
        <end position="80"/>
    </location>
</feature>
<dbReference type="AlphaFoldDB" id="A0A2H5Y3S7"/>
<dbReference type="PROSITE" id="PS50082">
    <property type="entry name" value="WD_REPEATS_2"/>
    <property type="match status" value="1"/>
</dbReference>
<dbReference type="PROSITE" id="PS51257">
    <property type="entry name" value="PROKAR_LIPOPROTEIN"/>
    <property type="match status" value="1"/>
</dbReference>
<dbReference type="Proteomes" id="UP000236642">
    <property type="component" value="Unassembled WGS sequence"/>
</dbReference>
<name>A0A2H5Y3S7_9CHLR</name>